<dbReference type="EMBL" id="CP016170">
    <property type="protein sequence ID" value="ANN66435.1"/>
    <property type="molecule type" value="Genomic_DNA"/>
</dbReference>
<protein>
    <submittedName>
        <fullName evidence="1">Uncharacterized protein</fullName>
    </submittedName>
</protein>
<gene>
    <name evidence="1" type="ORF">BAU06_09140</name>
</gene>
<dbReference type="Proteomes" id="UP000091897">
    <property type="component" value="Chromosome"/>
</dbReference>
<dbReference type="RefSeq" id="WP_066347461.1">
    <property type="nucleotide sequence ID" value="NZ_CBCSFJ010000005.1"/>
</dbReference>
<sequence>MDDRTLLELAAKAAGGQDWEWWTSNSYRRLTFKRGRDGGALHAFKNPADGWPDVSMAPGVQEFIERASPKTILGLLERIAELEVALRPFAEELKRWDGIGCWDAMTVGKMIDEGEDDMLVTFADLRRAAAVLKGGPTQAAAQAAPVSGQEGLVHGGSVAAGGARVPREAP</sequence>
<evidence type="ECO:0000313" key="1">
    <source>
        <dbReference type="EMBL" id="ANN66435.1"/>
    </source>
</evidence>
<evidence type="ECO:0000313" key="2">
    <source>
        <dbReference type="Proteomes" id="UP000091897"/>
    </source>
</evidence>
<accession>A0ABM6CQZ4</accession>
<keyword evidence="2" id="KW-1185">Reference proteome</keyword>
<proteinExistence type="predicted"/>
<name>A0ABM6CQZ4_9BORD</name>
<organism evidence="1 2">
    <name type="scientific">Bordetella bronchialis</name>
    <dbReference type="NCBI Taxonomy" id="463025"/>
    <lineage>
        <taxon>Bacteria</taxon>
        <taxon>Pseudomonadati</taxon>
        <taxon>Pseudomonadota</taxon>
        <taxon>Betaproteobacteria</taxon>
        <taxon>Burkholderiales</taxon>
        <taxon>Alcaligenaceae</taxon>
        <taxon>Bordetella</taxon>
    </lineage>
</organism>
<reference evidence="1 2" key="1">
    <citation type="submission" date="2016-06" db="EMBL/GenBank/DDBJ databases">
        <title>Complete genome sequences of Bordetella bronchialis and Bordetella flabilis.</title>
        <authorList>
            <person name="LiPuma J.J."/>
            <person name="Spilker T."/>
        </authorList>
    </citation>
    <scope>NUCLEOTIDE SEQUENCE [LARGE SCALE GENOMIC DNA]</scope>
    <source>
        <strain evidence="1 2">AU3182</strain>
    </source>
</reference>